<dbReference type="OrthoDB" id="6224010at2759"/>
<name>A0A6A6AAI8_9PLEO</name>
<reference evidence="5" key="1">
    <citation type="journal article" date="2020" name="Stud. Mycol.">
        <title>101 Dothideomycetes genomes: a test case for predicting lifestyles and emergence of pathogens.</title>
        <authorList>
            <person name="Haridas S."/>
            <person name="Albert R."/>
            <person name="Binder M."/>
            <person name="Bloem J."/>
            <person name="Labutti K."/>
            <person name="Salamov A."/>
            <person name="Andreopoulos B."/>
            <person name="Baker S."/>
            <person name="Barry K."/>
            <person name="Bills G."/>
            <person name="Bluhm B."/>
            <person name="Cannon C."/>
            <person name="Castanera R."/>
            <person name="Culley D."/>
            <person name="Daum C."/>
            <person name="Ezra D."/>
            <person name="Gonzalez J."/>
            <person name="Henrissat B."/>
            <person name="Kuo A."/>
            <person name="Liang C."/>
            <person name="Lipzen A."/>
            <person name="Lutzoni F."/>
            <person name="Magnuson J."/>
            <person name="Mondo S."/>
            <person name="Nolan M."/>
            <person name="Ohm R."/>
            <person name="Pangilinan J."/>
            <person name="Park H.-J."/>
            <person name="Ramirez L."/>
            <person name="Alfaro M."/>
            <person name="Sun H."/>
            <person name="Tritt A."/>
            <person name="Yoshinaga Y."/>
            <person name="Zwiers L.-H."/>
            <person name="Turgeon B."/>
            <person name="Goodwin S."/>
            <person name="Spatafora J."/>
            <person name="Crous P."/>
            <person name="Grigoriev I."/>
        </authorList>
    </citation>
    <scope>NUCLEOTIDE SEQUENCE</scope>
    <source>
        <strain evidence="5">CBS 119687</strain>
    </source>
</reference>
<comment type="similarity">
    <text evidence="1 3">Belongs to the CMC family.</text>
</comment>
<proteinExistence type="inferred from homology"/>
<organism evidence="5 6">
    <name type="scientific">Dothidotthia symphoricarpi CBS 119687</name>
    <dbReference type="NCBI Taxonomy" id="1392245"/>
    <lineage>
        <taxon>Eukaryota</taxon>
        <taxon>Fungi</taxon>
        <taxon>Dikarya</taxon>
        <taxon>Ascomycota</taxon>
        <taxon>Pezizomycotina</taxon>
        <taxon>Dothideomycetes</taxon>
        <taxon>Pleosporomycetidae</taxon>
        <taxon>Pleosporales</taxon>
        <taxon>Dothidotthiaceae</taxon>
        <taxon>Dothidotthia</taxon>
    </lineage>
</organism>
<dbReference type="Pfam" id="PF08583">
    <property type="entry name" value="Cmc1"/>
    <property type="match status" value="1"/>
</dbReference>
<comment type="subcellular location">
    <subcellularLocation>
        <location evidence="3">Mitochondrion inner membrane</location>
    </subcellularLocation>
</comment>
<evidence type="ECO:0000313" key="6">
    <source>
        <dbReference type="Proteomes" id="UP000799771"/>
    </source>
</evidence>
<evidence type="ECO:0000256" key="4">
    <source>
        <dbReference type="SAM" id="MobiDB-lite"/>
    </source>
</evidence>
<keyword evidence="3" id="KW-0999">Mitochondrion inner membrane</keyword>
<feature type="compositionally biased region" description="Basic and acidic residues" evidence="4">
    <location>
        <begin position="139"/>
        <end position="152"/>
    </location>
</feature>
<feature type="region of interest" description="Disordered" evidence="4">
    <location>
        <begin position="1"/>
        <end position="29"/>
    </location>
</feature>
<evidence type="ECO:0000256" key="3">
    <source>
        <dbReference type="RuleBase" id="RU364104"/>
    </source>
</evidence>
<keyword evidence="3" id="KW-0143">Chaperone</keyword>
<dbReference type="GO" id="GO:0005743">
    <property type="term" value="C:mitochondrial inner membrane"/>
    <property type="evidence" value="ECO:0007669"/>
    <property type="project" value="UniProtKB-SubCell"/>
</dbReference>
<dbReference type="GeneID" id="54406409"/>
<dbReference type="PANTHER" id="PTHR22977:SF5">
    <property type="entry name" value="COX ASSEMBLY MITOCHONDRIAL PROTEIN HOMOLOG"/>
    <property type="match status" value="1"/>
</dbReference>
<sequence length="161" mass="18392">MATPTPSSDGMIIGTNSRPSNPTPLSAPQEQQVRDLYYKNARSKCAQEIETFAACALGRTITMVWACRAQKLTMNACMLQFQTQDEMDKARAQWFQLAGERRKAREDHQQRLEDARHKHKEWWNLDEEGRTQGKILEAGARREENKVDDRGVRRGGVWGGT</sequence>
<dbReference type="Proteomes" id="UP000799771">
    <property type="component" value="Unassembled WGS sequence"/>
</dbReference>
<protein>
    <recommendedName>
        <fullName evidence="3">COX assembly mitochondrial protein</fullName>
    </recommendedName>
</protein>
<keyword evidence="3" id="KW-0472">Membrane</keyword>
<dbReference type="PANTHER" id="PTHR22977">
    <property type="entry name" value="COX ASSEMBLY MITOCHONDRIAL PROTEIN"/>
    <property type="match status" value="1"/>
</dbReference>
<dbReference type="AlphaFoldDB" id="A0A6A6AAI8"/>
<keyword evidence="6" id="KW-1185">Reference proteome</keyword>
<keyword evidence="2" id="KW-1015">Disulfide bond</keyword>
<dbReference type="InterPro" id="IPR013892">
    <property type="entry name" value="Cyt_c_biogenesis_Cmc1-like"/>
</dbReference>
<accession>A0A6A6AAI8</accession>
<feature type="region of interest" description="Disordered" evidence="4">
    <location>
        <begin position="134"/>
        <end position="161"/>
    </location>
</feature>
<evidence type="ECO:0000256" key="2">
    <source>
        <dbReference type="ARBA" id="ARBA00023157"/>
    </source>
</evidence>
<keyword evidence="3" id="KW-0496">Mitochondrion</keyword>
<dbReference type="RefSeq" id="XP_033522256.1">
    <property type="nucleotide sequence ID" value="XM_033665977.1"/>
</dbReference>
<gene>
    <name evidence="5" type="ORF">P153DRAFT_342783</name>
</gene>
<comment type="function">
    <text evidence="3">Required for mitochondrial cytochrome c oxidase (COX) assembly and respiration.</text>
</comment>
<evidence type="ECO:0000256" key="1">
    <source>
        <dbReference type="ARBA" id="ARBA00007347"/>
    </source>
</evidence>
<evidence type="ECO:0000313" key="5">
    <source>
        <dbReference type="EMBL" id="KAF2127867.1"/>
    </source>
</evidence>
<dbReference type="EMBL" id="ML977509">
    <property type="protein sequence ID" value="KAF2127867.1"/>
    <property type="molecule type" value="Genomic_DNA"/>
</dbReference>